<evidence type="ECO:0000256" key="1">
    <source>
        <dbReference type="SAM" id="Phobius"/>
    </source>
</evidence>
<sequence length="158" mass="18783">MTIHFSYNRKDVIQALRYHFLSRPEIRVMIIVVNVFALMSAILFYMNRATPLAFLIGSLTWFVLMTVFWLLLPLTVYRRNDTFRDHFTMAFGDQGFTLGNERGERPFAWSKLSKFMETPGFFYLYFDPRSFFLVPKGSLKDSDEVYELRQIFKEKIGK</sequence>
<feature type="transmembrane region" description="Helical" evidence="1">
    <location>
        <begin position="26"/>
        <end position="46"/>
    </location>
</feature>
<protein>
    <submittedName>
        <fullName evidence="3">YcxB family protein</fullName>
    </submittedName>
</protein>
<feature type="transmembrane region" description="Helical" evidence="1">
    <location>
        <begin position="52"/>
        <end position="72"/>
    </location>
</feature>
<reference evidence="3 4" key="1">
    <citation type="submission" date="2019-03" db="EMBL/GenBank/DDBJ databases">
        <authorList>
            <person name="Kim M.K.M."/>
        </authorList>
    </citation>
    <scope>NUCLEOTIDE SEQUENCE [LARGE SCALE GENOMIC DNA]</scope>
    <source>
        <strain evidence="3 4">17J68-12</strain>
    </source>
</reference>
<keyword evidence="1" id="KW-0472">Membrane</keyword>
<dbReference type="AlphaFoldDB" id="A0A4R1B552"/>
<organism evidence="3 4">
    <name type="scientific">Flaviaesturariibacter flavus</name>
    <dbReference type="NCBI Taxonomy" id="2502780"/>
    <lineage>
        <taxon>Bacteria</taxon>
        <taxon>Pseudomonadati</taxon>
        <taxon>Bacteroidota</taxon>
        <taxon>Chitinophagia</taxon>
        <taxon>Chitinophagales</taxon>
        <taxon>Chitinophagaceae</taxon>
        <taxon>Flaviaestuariibacter</taxon>
    </lineage>
</organism>
<evidence type="ECO:0000313" key="4">
    <source>
        <dbReference type="Proteomes" id="UP000295334"/>
    </source>
</evidence>
<dbReference type="RefSeq" id="WP_131449898.1">
    <property type="nucleotide sequence ID" value="NZ_SJZI01000046.1"/>
</dbReference>
<proteinExistence type="predicted"/>
<keyword evidence="1" id="KW-1133">Transmembrane helix</keyword>
<dbReference type="EMBL" id="SJZI01000046">
    <property type="protein sequence ID" value="TCJ13254.1"/>
    <property type="molecule type" value="Genomic_DNA"/>
</dbReference>
<dbReference type="InterPro" id="IPR025588">
    <property type="entry name" value="YcxB-like_C"/>
</dbReference>
<dbReference type="OrthoDB" id="663382at2"/>
<feature type="domain" description="YcxB-like C-terminal" evidence="2">
    <location>
        <begin position="91"/>
        <end position="148"/>
    </location>
</feature>
<evidence type="ECO:0000313" key="3">
    <source>
        <dbReference type="EMBL" id="TCJ13254.1"/>
    </source>
</evidence>
<name>A0A4R1B552_9BACT</name>
<dbReference type="Pfam" id="PF14317">
    <property type="entry name" value="YcxB"/>
    <property type="match status" value="1"/>
</dbReference>
<dbReference type="Proteomes" id="UP000295334">
    <property type="component" value="Unassembled WGS sequence"/>
</dbReference>
<gene>
    <name evidence="3" type="ORF">EPD60_12720</name>
</gene>
<keyword evidence="4" id="KW-1185">Reference proteome</keyword>
<comment type="caution">
    <text evidence="3">The sequence shown here is derived from an EMBL/GenBank/DDBJ whole genome shotgun (WGS) entry which is preliminary data.</text>
</comment>
<accession>A0A4R1B552</accession>
<evidence type="ECO:0000259" key="2">
    <source>
        <dbReference type="Pfam" id="PF14317"/>
    </source>
</evidence>
<keyword evidence="1" id="KW-0812">Transmembrane</keyword>